<comment type="caution">
    <text evidence="2">The sequence shown here is derived from an EMBL/GenBank/DDBJ whole genome shotgun (WGS) entry which is preliminary data.</text>
</comment>
<accession>A0A9W4SX54</accession>
<gene>
    <name evidence="2" type="ORF">FWILDA_LOCUS11321</name>
</gene>
<feature type="compositionally biased region" description="Basic and acidic residues" evidence="1">
    <location>
        <begin position="253"/>
        <end position="277"/>
    </location>
</feature>
<name>A0A9W4SX54_9GLOM</name>
<protein>
    <submittedName>
        <fullName evidence="2">15976_t:CDS:1</fullName>
    </submittedName>
</protein>
<dbReference type="Proteomes" id="UP001153678">
    <property type="component" value="Unassembled WGS sequence"/>
</dbReference>
<reference evidence="2" key="1">
    <citation type="submission" date="2022-08" db="EMBL/GenBank/DDBJ databases">
        <authorList>
            <person name="Kallberg Y."/>
            <person name="Tangrot J."/>
            <person name="Rosling A."/>
        </authorList>
    </citation>
    <scope>NUCLEOTIDE SEQUENCE</scope>
    <source>
        <strain evidence="2">Wild A</strain>
    </source>
</reference>
<dbReference type="AlphaFoldDB" id="A0A9W4SX54"/>
<evidence type="ECO:0000313" key="2">
    <source>
        <dbReference type="EMBL" id="CAI2183921.1"/>
    </source>
</evidence>
<evidence type="ECO:0000256" key="1">
    <source>
        <dbReference type="SAM" id="MobiDB-lite"/>
    </source>
</evidence>
<keyword evidence="3" id="KW-1185">Reference proteome</keyword>
<organism evidence="2 3">
    <name type="scientific">Funneliformis geosporum</name>
    <dbReference type="NCBI Taxonomy" id="1117311"/>
    <lineage>
        <taxon>Eukaryota</taxon>
        <taxon>Fungi</taxon>
        <taxon>Fungi incertae sedis</taxon>
        <taxon>Mucoromycota</taxon>
        <taxon>Glomeromycotina</taxon>
        <taxon>Glomeromycetes</taxon>
        <taxon>Glomerales</taxon>
        <taxon>Glomeraceae</taxon>
        <taxon>Funneliformis</taxon>
    </lineage>
</organism>
<proteinExistence type="predicted"/>
<sequence>MTDIKLKIKDILRFNGNIYTVQAEEPINLEERGAVNSVNFTYDNNLTIGETITIHGIDLNDPENSRITTNNGISNWDIGRFTRITRCFVASEENIPLDQSTLYLSNESFENVVFPAIREYIRNHPGEFRLGEGKHENFLPGTARPWWSPEIPGDGTDASPWQDCQPAGEIYPGRPRTYTIENDLCGYHRWINRGNQDILVIDREEVASQRRFLSRLEAQAHAEPINIFTELQELVLLDANAAVETIIQQAERNIKQDNDEREKVSSEEGKKMSDKPEQPVPAEVFSHQKNQLLAQEKELAYQKIAQLLKKYNLETENLAPEWQN</sequence>
<evidence type="ECO:0000313" key="3">
    <source>
        <dbReference type="Proteomes" id="UP001153678"/>
    </source>
</evidence>
<feature type="region of interest" description="Disordered" evidence="1">
    <location>
        <begin position="253"/>
        <end position="282"/>
    </location>
</feature>
<dbReference type="EMBL" id="CAMKVN010003167">
    <property type="protein sequence ID" value="CAI2183921.1"/>
    <property type="molecule type" value="Genomic_DNA"/>
</dbReference>